<feature type="domain" description="DUF4140" evidence="5">
    <location>
        <begin position="31"/>
        <end position="129"/>
    </location>
</feature>
<feature type="signal peptide" evidence="3">
    <location>
        <begin position="1"/>
        <end position="20"/>
    </location>
</feature>
<reference evidence="7" key="1">
    <citation type="journal article" date="2020" name="Appl. Environ. Microbiol.">
        <title>Diazotrophic Anaeromyxobacter Isolates from Soils.</title>
        <authorList>
            <person name="Masuda Y."/>
            <person name="Yamanaka H."/>
            <person name="Xu Z.X."/>
            <person name="Shiratori Y."/>
            <person name="Aono T."/>
            <person name="Amachi S."/>
            <person name="Senoo K."/>
            <person name="Itoh H."/>
        </authorList>
    </citation>
    <scope>NUCLEOTIDE SEQUENCE [LARGE SCALE GENOMIC DNA]</scope>
    <source>
        <strain evidence="7">R267</strain>
    </source>
</reference>
<evidence type="ECO:0000256" key="1">
    <source>
        <dbReference type="SAM" id="Coils"/>
    </source>
</evidence>
<keyword evidence="1" id="KW-0175">Coiled coil</keyword>
<keyword evidence="3" id="KW-0732">Signal</keyword>
<feature type="region of interest" description="Disordered" evidence="2">
    <location>
        <begin position="306"/>
        <end position="330"/>
    </location>
</feature>
<comment type="caution">
    <text evidence="6">The sequence shown here is derived from an EMBL/GenBank/DDBJ whole genome shotgun (WGS) entry which is preliminary data.</text>
</comment>
<dbReference type="InterPro" id="IPR037291">
    <property type="entry name" value="DUF4139"/>
</dbReference>
<feature type="compositionally biased region" description="Low complexity" evidence="2">
    <location>
        <begin position="306"/>
        <end position="320"/>
    </location>
</feature>
<evidence type="ECO:0008006" key="8">
    <source>
        <dbReference type="Google" id="ProtNLM"/>
    </source>
</evidence>
<evidence type="ECO:0000313" key="7">
    <source>
        <dbReference type="Proteomes" id="UP000503640"/>
    </source>
</evidence>
<evidence type="ECO:0000313" key="6">
    <source>
        <dbReference type="EMBL" id="GEJ59558.1"/>
    </source>
</evidence>
<organism evidence="6 7">
    <name type="scientific">Anaeromyxobacter diazotrophicus</name>
    <dbReference type="NCBI Taxonomy" id="2590199"/>
    <lineage>
        <taxon>Bacteria</taxon>
        <taxon>Pseudomonadati</taxon>
        <taxon>Myxococcota</taxon>
        <taxon>Myxococcia</taxon>
        <taxon>Myxococcales</taxon>
        <taxon>Cystobacterineae</taxon>
        <taxon>Anaeromyxobacteraceae</taxon>
        <taxon>Anaeromyxobacter</taxon>
    </lineage>
</organism>
<dbReference type="InterPro" id="IPR011935">
    <property type="entry name" value="CHP02231"/>
</dbReference>
<evidence type="ECO:0000259" key="5">
    <source>
        <dbReference type="Pfam" id="PF13600"/>
    </source>
</evidence>
<dbReference type="PANTHER" id="PTHR31005">
    <property type="entry name" value="DUF4139 DOMAIN-CONTAINING PROTEIN"/>
    <property type="match status" value="1"/>
</dbReference>
<dbReference type="NCBIfam" id="TIGR02231">
    <property type="entry name" value="mucoidy inhibitor MuiA family protein"/>
    <property type="match status" value="1"/>
</dbReference>
<dbReference type="AlphaFoldDB" id="A0A7I9VTI5"/>
<evidence type="ECO:0000256" key="3">
    <source>
        <dbReference type="SAM" id="SignalP"/>
    </source>
</evidence>
<evidence type="ECO:0000256" key="2">
    <source>
        <dbReference type="SAM" id="MobiDB-lite"/>
    </source>
</evidence>
<dbReference type="InterPro" id="IPR025554">
    <property type="entry name" value="DUF4140"/>
</dbReference>
<feature type="coiled-coil region" evidence="1">
    <location>
        <begin position="92"/>
        <end position="126"/>
    </location>
</feature>
<accession>A0A7I9VTI5</accession>
<sequence>MRPALLLTTLLPALALAAPAAVTAPSRVDAVTVYRSSARVTRAARVELAAGAARVLLAGLPDQLDDDSIRVEGKGTARARVFGVTVERVTAAEAAAAEGRAAEERLERLQDDDRALEDRIRAAQARLEFVKSLRSTYSEERSKNLAVRGVSAKEWGDLAAFVSAETAQATGEARKAEAARRELARRVAQARAELDKVQAKRAVTTKTVAVELEAERDGALELAVSYAVPSAGWTPVWDARLLPEASRMELSFLGSVWQRTGEDWSGVALSVSTAQPARGLFVPRLEPLYLHRAEPPRPMVATQALRRSAAAPSAAAPAPAERAEKSEAESYEVEAAQATVEDGLLATAFTAPRRETVDGSGQARKISLARFPLQAEVVRTAAPRVDGAAFLTAKAVNETGFPLLGGTAGVYVGEQFAGRTALPFTPAGGELELAFGADDRIEVDRKVLERRHETAGLLTKDEVYRFRVRIGVKNRYASPVAVRLLDLVPVSRDEKIAVAVLDGTTAPTREDPERPGVRIHELALGAREQKVVELRYEVRYPRGFPIAGLE</sequence>
<feature type="coiled-coil region" evidence="1">
    <location>
        <begin position="173"/>
        <end position="200"/>
    </location>
</feature>
<dbReference type="Proteomes" id="UP000503640">
    <property type="component" value="Unassembled WGS sequence"/>
</dbReference>
<gene>
    <name evidence="6" type="ORF">AMYX_42990</name>
</gene>
<dbReference type="EMBL" id="BJTG01000016">
    <property type="protein sequence ID" value="GEJ59558.1"/>
    <property type="molecule type" value="Genomic_DNA"/>
</dbReference>
<keyword evidence="7" id="KW-1185">Reference proteome</keyword>
<evidence type="ECO:0000259" key="4">
    <source>
        <dbReference type="Pfam" id="PF13598"/>
    </source>
</evidence>
<dbReference type="Pfam" id="PF13598">
    <property type="entry name" value="DUF4139"/>
    <property type="match status" value="1"/>
</dbReference>
<feature type="domain" description="DUF4139" evidence="4">
    <location>
        <begin position="222"/>
        <end position="542"/>
    </location>
</feature>
<proteinExistence type="predicted"/>
<feature type="chain" id="PRO_5029458917" description="Mucoidy inhibitor MuiA family protein" evidence="3">
    <location>
        <begin position="21"/>
        <end position="550"/>
    </location>
</feature>
<name>A0A7I9VTI5_9BACT</name>
<dbReference type="PANTHER" id="PTHR31005:SF8">
    <property type="entry name" value="DUF4139 DOMAIN-CONTAINING PROTEIN"/>
    <property type="match status" value="1"/>
</dbReference>
<protein>
    <recommendedName>
        <fullName evidence="8">Mucoidy inhibitor MuiA family protein</fullName>
    </recommendedName>
</protein>
<dbReference type="RefSeq" id="WP_176069165.1">
    <property type="nucleotide sequence ID" value="NZ_BJTG01000016.1"/>
</dbReference>
<dbReference type="Pfam" id="PF13600">
    <property type="entry name" value="DUF4140"/>
    <property type="match status" value="1"/>
</dbReference>